<protein>
    <recommendedName>
        <fullName evidence="3">PpiC domain-containing protein</fullName>
    </recommendedName>
</protein>
<dbReference type="PANTHER" id="PTHR47245">
    <property type="entry name" value="PEPTIDYLPROLYL ISOMERASE"/>
    <property type="match status" value="1"/>
</dbReference>
<dbReference type="SUPFAM" id="SSF54534">
    <property type="entry name" value="FKBP-like"/>
    <property type="match status" value="2"/>
</dbReference>
<sequence length="596" mass="67250">MVMKVLRKRMRIVIWIAAIAFISLIFLAWGMDVTRRTPGGMLQRGIVAKVNGKIIRTTTYREALRDALINARNETGDYADPLTSALIEERVFEQIVQEHLLHEEIAKRGLWSSNAEVLSFMKNVPPEQLRSDSSLITDGEFDFEKYRALFRNPANLPWLLEYERFVRQALPKQKLILTIQSAARLTNLEVTDAFTQQQAKVKLRYILVTPERGGKDIELTDDEVFQYYERNAESFRMPMTVKLSFAHFPTSPSPSDSAEAKQDIHEIYDELRAGAKFNDLASQVSQDRLTAENGGLVGWIKKGETTKTFEDVAFSTRAGRISRPFLSDFGWHIIKVESKRANSVNVRHILVRVAASEVTIESAREAGLLFKEDATSMDFEAAAASHGLTIQETVLSSSRTIFVPGIGYSRVIRDFAFSAKPGALSRVVPTGTGFFVVRLEERKESHIPDFEAVADTIRLLARNEKQMLLAETLADSAGVLLGKGKSMKLTARKLNLEYGVTREFSPATAYLDYPFELLGASALLKDDQTSRPIKTEKGYYIIEVLKRIPPDKDEFAQVSSALSGELLQSKQRRILSEWMADLREKAEVIDYRGQTY</sequence>
<dbReference type="Proteomes" id="UP000315525">
    <property type="component" value="Unassembled WGS sequence"/>
</dbReference>
<dbReference type="InterPro" id="IPR050245">
    <property type="entry name" value="PrsA_foldase"/>
</dbReference>
<dbReference type="Pfam" id="PF13623">
    <property type="entry name" value="SurA_N_2"/>
    <property type="match status" value="1"/>
</dbReference>
<dbReference type="SUPFAM" id="SSF109998">
    <property type="entry name" value="Triger factor/SurA peptide-binding domain-like"/>
    <property type="match status" value="1"/>
</dbReference>
<dbReference type="InterPro" id="IPR000297">
    <property type="entry name" value="PPIase_PpiC"/>
</dbReference>
<keyword evidence="2" id="KW-1133">Transmembrane helix</keyword>
<dbReference type="EMBL" id="SOJN01000021">
    <property type="protein sequence ID" value="TET47431.1"/>
    <property type="molecule type" value="Genomic_DNA"/>
</dbReference>
<dbReference type="Pfam" id="PF00639">
    <property type="entry name" value="Rotamase"/>
    <property type="match status" value="1"/>
</dbReference>
<evidence type="ECO:0000313" key="5">
    <source>
        <dbReference type="Proteomes" id="UP000315525"/>
    </source>
</evidence>
<comment type="caution">
    <text evidence="4">The sequence shown here is derived from an EMBL/GenBank/DDBJ whole genome shotgun (WGS) entry which is preliminary data.</text>
</comment>
<dbReference type="GO" id="GO:0003755">
    <property type="term" value="F:peptidyl-prolyl cis-trans isomerase activity"/>
    <property type="evidence" value="ECO:0007669"/>
    <property type="project" value="UniProtKB-KW"/>
</dbReference>
<accession>A0A523UYL7</accession>
<evidence type="ECO:0000259" key="3">
    <source>
        <dbReference type="PROSITE" id="PS50198"/>
    </source>
</evidence>
<name>A0A523UYL7_UNCT6</name>
<reference evidence="4 5" key="1">
    <citation type="submission" date="2019-03" db="EMBL/GenBank/DDBJ databases">
        <title>Metabolic potential of uncultured bacteria and archaea associated with petroleum seepage in deep-sea sediments.</title>
        <authorList>
            <person name="Dong X."/>
            <person name="Hubert C."/>
        </authorList>
    </citation>
    <scope>NUCLEOTIDE SEQUENCE [LARGE SCALE GENOMIC DNA]</scope>
    <source>
        <strain evidence="4">E44_bin18</strain>
    </source>
</reference>
<keyword evidence="2" id="KW-0812">Transmembrane</keyword>
<dbReference type="AlphaFoldDB" id="A0A523UYL7"/>
<feature type="transmembrane region" description="Helical" evidence="2">
    <location>
        <begin position="12"/>
        <end position="31"/>
    </location>
</feature>
<gene>
    <name evidence="4" type="ORF">E3J62_01470</name>
</gene>
<organism evidence="4 5">
    <name type="scientific">candidate division TA06 bacterium</name>
    <dbReference type="NCBI Taxonomy" id="2250710"/>
    <lineage>
        <taxon>Bacteria</taxon>
        <taxon>Bacteria division TA06</taxon>
    </lineage>
</organism>
<feature type="domain" description="PpiC" evidence="3">
    <location>
        <begin position="240"/>
        <end position="338"/>
    </location>
</feature>
<evidence type="ECO:0000256" key="1">
    <source>
        <dbReference type="PROSITE-ProRule" id="PRU00278"/>
    </source>
</evidence>
<keyword evidence="1" id="KW-0413">Isomerase</keyword>
<dbReference type="InterPro" id="IPR027304">
    <property type="entry name" value="Trigger_fact/SurA_dom_sf"/>
</dbReference>
<feature type="domain" description="PpiC" evidence="3">
    <location>
        <begin position="341"/>
        <end position="441"/>
    </location>
</feature>
<evidence type="ECO:0000313" key="4">
    <source>
        <dbReference type="EMBL" id="TET47431.1"/>
    </source>
</evidence>
<keyword evidence="2" id="KW-0472">Membrane</keyword>
<dbReference type="PANTHER" id="PTHR47245:SF2">
    <property type="entry name" value="PEPTIDYL-PROLYL CIS-TRANS ISOMERASE HP_0175-RELATED"/>
    <property type="match status" value="1"/>
</dbReference>
<dbReference type="PROSITE" id="PS50198">
    <property type="entry name" value="PPIC_PPIASE_2"/>
    <property type="match status" value="2"/>
</dbReference>
<keyword evidence="1" id="KW-0697">Rotamase</keyword>
<proteinExistence type="predicted"/>
<dbReference type="Pfam" id="PF13145">
    <property type="entry name" value="Rotamase_2"/>
    <property type="match status" value="1"/>
</dbReference>
<dbReference type="Gene3D" id="3.10.50.40">
    <property type="match status" value="3"/>
</dbReference>
<evidence type="ECO:0000256" key="2">
    <source>
        <dbReference type="SAM" id="Phobius"/>
    </source>
</evidence>
<dbReference type="InterPro" id="IPR046357">
    <property type="entry name" value="PPIase_dom_sf"/>
</dbReference>
<dbReference type="Gene3D" id="1.10.4030.10">
    <property type="entry name" value="Porin chaperone SurA, peptide-binding domain"/>
    <property type="match status" value="1"/>
</dbReference>